<dbReference type="Proteomes" id="UP001212189">
    <property type="component" value="Chromosome"/>
</dbReference>
<keyword evidence="2" id="KW-1133">Transmembrane helix</keyword>
<proteinExistence type="predicted"/>
<reference evidence="3 4" key="1">
    <citation type="submission" date="2022-12" db="EMBL/GenBank/DDBJ databases">
        <title>Coexistence and Characterization of a Novel Tigecycline Resistance gene tet(X) variant and blaNDM-1 in a Pseudomonas caeni Isolate of Chicken Origin.</title>
        <authorList>
            <person name="Lu X."/>
            <person name="Zhang L."/>
            <person name="Li R."/>
            <person name="Wang Z."/>
        </authorList>
    </citation>
    <scope>NUCLEOTIDE SEQUENCE [LARGE SCALE GENOMIC DNA]</scope>
    <source>
        <strain evidence="3 4">CE14</strain>
    </source>
</reference>
<feature type="transmembrane region" description="Helical" evidence="2">
    <location>
        <begin position="31"/>
        <end position="57"/>
    </location>
</feature>
<sequence length="97" mass="10703">MSRDDNKEDASAAAIRRRAERMQQSRNERKYSPLSGLGVFGVIGWSVAIPTVAGAFLGMWLNRVAPQSFSWPIALILGGVVVGAMVAWNWIEKNQDQ</sequence>
<dbReference type="InterPro" id="IPR032820">
    <property type="entry name" value="ATPase_put"/>
</dbReference>
<organism evidence="3 4">
    <name type="scientific">Denitrificimonas caeni</name>
    <dbReference type="NCBI Taxonomy" id="521720"/>
    <lineage>
        <taxon>Bacteria</taxon>
        <taxon>Pseudomonadati</taxon>
        <taxon>Pseudomonadota</taxon>
        <taxon>Gammaproteobacteria</taxon>
        <taxon>Pseudomonadales</taxon>
        <taxon>Pseudomonadaceae</taxon>
        <taxon>Denitrificimonas</taxon>
    </lineage>
</organism>
<evidence type="ECO:0000256" key="1">
    <source>
        <dbReference type="SAM" id="MobiDB-lite"/>
    </source>
</evidence>
<dbReference type="InterPro" id="IPR011744">
    <property type="entry name" value="ATPase_gene1"/>
</dbReference>
<evidence type="ECO:0000313" key="3">
    <source>
        <dbReference type="EMBL" id="WBE24883.1"/>
    </source>
</evidence>
<keyword evidence="2" id="KW-0472">Membrane</keyword>
<dbReference type="AlphaFoldDB" id="A0AAF0AKW7"/>
<dbReference type="RefSeq" id="WP_269817826.1">
    <property type="nucleotide sequence ID" value="NZ_CP114976.1"/>
</dbReference>
<feature type="compositionally biased region" description="Basic and acidic residues" evidence="1">
    <location>
        <begin position="20"/>
        <end position="31"/>
    </location>
</feature>
<feature type="compositionally biased region" description="Basic and acidic residues" evidence="1">
    <location>
        <begin position="1"/>
        <end position="10"/>
    </location>
</feature>
<dbReference type="EMBL" id="CP114976">
    <property type="protein sequence ID" value="WBE24883.1"/>
    <property type="molecule type" value="Genomic_DNA"/>
</dbReference>
<dbReference type="NCBIfam" id="TIGR02230">
    <property type="entry name" value="ATPase_gene1"/>
    <property type="match status" value="1"/>
</dbReference>
<accession>A0AAF0AKW7</accession>
<keyword evidence="2" id="KW-0812">Transmembrane</keyword>
<feature type="transmembrane region" description="Helical" evidence="2">
    <location>
        <begin position="69"/>
        <end position="91"/>
    </location>
</feature>
<evidence type="ECO:0000256" key="2">
    <source>
        <dbReference type="SAM" id="Phobius"/>
    </source>
</evidence>
<keyword evidence="4" id="KW-1185">Reference proteome</keyword>
<feature type="region of interest" description="Disordered" evidence="1">
    <location>
        <begin position="1"/>
        <end position="32"/>
    </location>
</feature>
<gene>
    <name evidence="3" type="ORF">O6P33_11020</name>
</gene>
<dbReference type="KEGG" id="dce:O6P33_11020"/>
<name>A0AAF0AKW7_9GAMM</name>
<dbReference type="Pfam" id="PF09527">
    <property type="entry name" value="ATPase_gene1"/>
    <property type="match status" value="1"/>
</dbReference>
<evidence type="ECO:0000313" key="4">
    <source>
        <dbReference type="Proteomes" id="UP001212189"/>
    </source>
</evidence>
<protein>
    <submittedName>
        <fullName evidence="3">AtpZ/AtpI family protein</fullName>
    </submittedName>
</protein>